<dbReference type="SMART" id="SM00745">
    <property type="entry name" value="MIT"/>
    <property type="match status" value="1"/>
</dbReference>
<dbReference type="CDD" id="cd22823">
    <property type="entry name" value="Gal_Rha_Lectin"/>
    <property type="match status" value="3"/>
</dbReference>
<feature type="domain" description="CUB" evidence="7">
    <location>
        <begin position="177"/>
        <end position="287"/>
    </location>
</feature>
<evidence type="ECO:0000259" key="8">
    <source>
        <dbReference type="PROSITE" id="PS51092"/>
    </source>
</evidence>
<keyword evidence="2 3" id="KW-1015">Disulfide bond</keyword>
<dbReference type="InterPro" id="IPR036943">
    <property type="entry name" value="FN_type2_sf"/>
</dbReference>
<dbReference type="PROSITE" id="PS01180">
    <property type="entry name" value="CUB"/>
    <property type="match status" value="8"/>
</dbReference>
<dbReference type="PROSITE" id="PS51092">
    <property type="entry name" value="FN2_2"/>
    <property type="match status" value="1"/>
</dbReference>
<evidence type="ECO:0000256" key="3">
    <source>
        <dbReference type="PROSITE-ProRule" id="PRU00059"/>
    </source>
</evidence>
<comment type="caution">
    <text evidence="4">Lacks conserved residue(s) required for the propagation of feature annotation.</text>
</comment>
<dbReference type="InterPro" id="IPR035914">
    <property type="entry name" value="Sperma_CUB_dom_sf"/>
</dbReference>
<dbReference type="CDD" id="cd12087">
    <property type="entry name" value="TM_EGFR-like"/>
    <property type="match status" value="1"/>
</dbReference>
<keyword evidence="6" id="KW-0472">Membrane</keyword>
<feature type="domain" description="CUB" evidence="7">
    <location>
        <begin position="1607"/>
        <end position="1731"/>
    </location>
</feature>
<feature type="domain" description="CUB" evidence="7">
    <location>
        <begin position="453"/>
        <end position="570"/>
    </location>
</feature>
<feature type="disulfide bond" evidence="3">
    <location>
        <begin position="1071"/>
        <end position="1088"/>
    </location>
</feature>
<name>A0A816L752_9BILA</name>
<evidence type="ECO:0000256" key="2">
    <source>
        <dbReference type="ARBA" id="ARBA00023157"/>
    </source>
</evidence>
<keyword evidence="6" id="KW-0812">Transmembrane</keyword>
<dbReference type="Proteomes" id="UP000663856">
    <property type="component" value="Unassembled WGS sequence"/>
</dbReference>
<dbReference type="InterPro" id="IPR043159">
    <property type="entry name" value="Lectin_gal-bd_sf"/>
</dbReference>
<dbReference type="Gene3D" id="1.20.58.80">
    <property type="entry name" value="Phosphotransferase system, lactose/cellobiose-type IIA subunit"/>
    <property type="match status" value="1"/>
</dbReference>
<dbReference type="SUPFAM" id="SSF49854">
    <property type="entry name" value="Spermadhesin, CUB domain"/>
    <property type="match status" value="5"/>
</dbReference>
<dbReference type="Pfam" id="PF00040">
    <property type="entry name" value="fn2"/>
    <property type="match status" value="1"/>
</dbReference>
<feature type="disulfide bond" evidence="3">
    <location>
        <begin position="814"/>
        <end position="831"/>
    </location>
</feature>
<dbReference type="Pfam" id="PF16565">
    <property type="entry name" value="MIT_C"/>
    <property type="match status" value="1"/>
</dbReference>
<dbReference type="InterPro" id="IPR036181">
    <property type="entry name" value="MIT_dom_sf"/>
</dbReference>
<organism evidence="9 10">
    <name type="scientific">Rotaria magnacalcarata</name>
    <dbReference type="NCBI Taxonomy" id="392030"/>
    <lineage>
        <taxon>Eukaryota</taxon>
        <taxon>Metazoa</taxon>
        <taxon>Spiralia</taxon>
        <taxon>Gnathifera</taxon>
        <taxon>Rotifera</taxon>
        <taxon>Eurotatoria</taxon>
        <taxon>Bdelloidea</taxon>
        <taxon>Philodinida</taxon>
        <taxon>Philodinidae</taxon>
        <taxon>Rotaria</taxon>
    </lineage>
</organism>
<dbReference type="SMART" id="SM00042">
    <property type="entry name" value="CUB"/>
    <property type="match status" value="5"/>
</dbReference>
<protein>
    <submittedName>
        <fullName evidence="9">Uncharacterized protein</fullName>
    </submittedName>
</protein>
<dbReference type="SUPFAM" id="SSF57440">
    <property type="entry name" value="Kringle-like"/>
    <property type="match status" value="1"/>
</dbReference>
<dbReference type="InterPro" id="IPR032341">
    <property type="entry name" value="MITD1_C"/>
</dbReference>
<reference evidence="9" key="1">
    <citation type="submission" date="2021-02" db="EMBL/GenBank/DDBJ databases">
        <authorList>
            <person name="Nowell W R."/>
        </authorList>
    </citation>
    <scope>NUCLEOTIDE SEQUENCE</scope>
</reference>
<dbReference type="Pfam" id="PF00431">
    <property type="entry name" value="CUB"/>
    <property type="match status" value="1"/>
</dbReference>
<feature type="region of interest" description="Disordered" evidence="5">
    <location>
        <begin position="2262"/>
        <end position="2287"/>
    </location>
</feature>
<dbReference type="GO" id="GO:0030246">
    <property type="term" value="F:carbohydrate binding"/>
    <property type="evidence" value="ECO:0007669"/>
    <property type="project" value="InterPro"/>
</dbReference>
<dbReference type="PANTHER" id="PTHR21222">
    <property type="entry name" value="MIT DOMAIN-CONTAINING PROTEIN 1"/>
    <property type="match status" value="1"/>
</dbReference>
<dbReference type="InterPro" id="IPR000859">
    <property type="entry name" value="CUB_dom"/>
</dbReference>
<feature type="disulfide bond" evidence="3">
    <location>
        <begin position="1865"/>
        <end position="1892"/>
    </location>
</feature>
<dbReference type="InterPro" id="IPR013806">
    <property type="entry name" value="Kringle-like"/>
</dbReference>
<evidence type="ECO:0000256" key="1">
    <source>
        <dbReference type="ARBA" id="ARBA00022737"/>
    </source>
</evidence>
<dbReference type="InterPro" id="IPR038113">
    <property type="entry name" value="MITD1_C_sf"/>
</dbReference>
<proteinExistence type="predicted"/>
<dbReference type="InterPro" id="IPR000562">
    <property type="entry name" value="FN_type2_dom"/>
</dbReference>
<dbReference type="Gene3D" id="2.60.120.740">
    <property type="match status" value="3"/>
</dbReference>
<dbReference type="CDD" id="cd00041">
    <property type="entry name" value="CUB"/>
    <property type="match status" value="1"/>
</dbReference>
<evidence type="ECO:0000313" key="9">
    <source>
        <dbReference type="EMBL" id="CAF1932477.1"/>
    </source>
</evidence>
<dbReference type="Gene3D" id="2.10.10.10">
    <property type="entry name" value="Fibronectin, type II, collagen-binding"/>
    <property type="match status" value="1"/>
</dbReference>
<feature type="disulfide bond" evidence="3">
    <location>
        <begin position="232"/>
        <end position="249"/>
    </location>
</feature>
<feature type="disulfide bond" evidence="3">
    <location>
        <begin position="1401"/>
        <end position="1418"/>
    </location>
</feature>
<feature type="compositionally biased region" description="Low complexity" evidence="5">
    <location>
        <begin position="2262"/>
        <end position="2275"/>
    </location>
</feature>
<dbReference type="PANTHER" id="PTHR21222:SF1">
    <property type="entry name" value="MIT DOMAIN-CONTAINING PROTEIN 1"/>
    <property type="match status" value="1"/>
</dbReference>
<dbReference type="InterPro" id="IPR000922">
    <property type="entry name" value="Lectin_gal-bd_dom"/>
</dbReference>
<dbReference type="Pfam" id="PF04212">
    <property type="entry name" value="MIT"/>
    <property type="match status" value="1"/>
</dbReference>
<evidence type="ECO:0000256" key="5">
    <source>
        <dbReference type="SAM" id="MobiDB-lite"/>
    </source>
</evidence>
<feature type="domain" description="CUB" evidence="7">
    <location>
        <begin position="1012"/>
        <end position="1127"/>
    </location>
</feature>
<dbReference type="Pfam" id="PF02140">
    <property type="entry name" value="SUEL_Lectin"/>
    <property type="match status" value="1"/>
</dbReference>
<feature type="transmembrane region" description="Helical" evidence="6">
    <location>
        <begin position="2292"/>
        <end position="2312"/>
    </location>
</feature>
<evidence type="ECO:0000256" key="4">
    <source>
        <dbReference type="PROSITE-ProRule" id="PRU00479"/>
    </source>
</evidence>
<dbReference type="SMART" id="SM00059">
    <property type="entry name" value="FN2"/>
    <property type="match status" value="1"/>
</dbReference>
<dbReference type="InterPro" id="IPR007330">
    <property type="entry name" value="MIT_dom"/>
</dbReference>
<accession>A0A816L752</accession>
<evidence type="ECO:0000259" key="7">
    <source>
        <dbReference type="PROSITE" id="PS01180"/>
    </source>
</evidence>
<dbReference type="Gene3D" id="3.30.870.30">
    <property type="entry name" value="MITD, C-terminal phospholipase D-like domain"/>
    <property type="match status" value="1"/>
</dbReference>
<keyword evidence="1" id="KW-0677">Repeat</keyword>
<feature type="domain" description="CUB" evidence="7">
    <location>
        <begin position="723"/>
        <end position="870"/>
    </location>
</feature>
<evidence type="ECO:0000313" key="10">
    <source>
        <dbReference type="Proteomes" id="UP000663856"/>
    </source>
</evidence>
<keyword evidence="6" id="KW-1133">Transmembrane helix</keyword>
<feature type="domain" description="CUB" evidence="7">
    <location>
        <begin position="1865"/>
        <end position="1993"/>
    </location>
</feature>
<dbReference type="EMBL" id="CAJNRF010000047">
    <property type="protein sequence ID" value="CAF1932477.1"/>
    <property type="molecule type" value="Genomic_DNA"/>
</dbReference>
<feature type="disulfide bond" evidence="3">
    <location>
        <begin position="1607"/>
        <end position="1634"/>
    </location>
</feature>
<sequence>MSETAAIELLKRAVQLDNEGTYQDALSCYSEGIRMLLSAVKDVPSSEERKRAAYRQKITECIDRAEKLKDLIQQEKDFCVPLTVTLRCASNYIVIVRSAFHGVSQTSGSCSYTPGDCIVDAMNNLACLSDSSECTIYATKQKLPQCNDQFNSYFHIDYNCIPISMNDTSKEYDICRNSGDITTDNGIIKSSSYPSPFQPTTSECSRVINVANNKIIRLWLSDLFIGSIGTNCANDYVYVVDNTQTYQNCGQKKMGYPYLCSSKIIIQYLAKTNFLAYRGMRMYFEVVDRPLNDNCPQITVTPVASITTLTTIGPNLSTAEPIYVTLGIASPTRSFQICAGKQLVYFSYVYSLPEIKQNPLGESYTIECPNDYVVAIKTNIYGVTSSGQCEPHDAVKHCVVTTDPPFLCRQRCVYMYTGNEIVPLCNNTIASYHYVEYQCIPTKTSTVATNNPCSNDGSKTIIQINRNGRFQSYNYPNLMQMNCIYRLRTNPGYIMNIYALDISLNNYIPECKSNKITFIEDNETEGLDVCEQRTSSLVYSSCSNELDLRYQIADPSQNLSYGVELYIESQVHPFDWSCGEPLSTLTNPTSIRTTPTMPTQVTLPANTSFTGAFAEVQYSICYGATLIRSCPSGYTFMILDAYYGVKSLASNPCEYVQGDCGQEAMSTITQCQNDLSSCYLSYSTKRRLAHCSDRYADYLRISYQCVPSYPVGTTSTLKVFDICDTNDPIEAFSGVITSPSYPNYKQTNKECQRLIIGSREAVLQIWINEMAIASNGVRSLNDNFDKPNFIIYKTNHVNNADDMEQLYPSIRDTCVTDYLIIDTVHSSYIYCGKRKLTLGPICSSNIRIQYKTISTSNLFYKGFKLYFETVQNTATINCGGNPSTVNPLESTTTANEPLPDWAQRLDISPIFGKHLCVGTAEYLRCPRSNDYVISIVNSYYGSTGVGLCEIPSFSHCRQETTISVICTHSCLLEYVIPRPLSQCRNQTADYLNIDYQCIPTRLPNNENSIDICASTTTNTIAIDKGMLISPQYPSLNSARSCSRTIETLPSKLWMVYIVDLFLEGEDEFGTCNDASLTIYDGNDKLVLCGSQQAELILFSCSNLVQFKFISNHQALGYRGFKVLFKTIDVPVGWSCTPSGFTTTTTATTIRTSSLATLLPPSLQIPTYGGTTTNDIRQYCQFPFTYGGNQYTNCISGQPPNSATLPNPSDPWCSLTSDFEADRQWGFCDTGVTDSTFYDICRSQSKTLRCSPGYVIDIITAEYAAKPDGSTDANACIYNQNDCFQSDSSTIQNVCAGKTSCVAFHFSKSLALCQNRPSAYLHIDYVCVPNNIPNINTYDICNNDLKPQGDIRRGFINSPNFPNTQNNINCTYDLQILKPYQDIYLYIVDMDLNGPNVIGQSCTKDRLIVRADGGVTEWCGRSFTNILLKTCHKSVLLQLIRSSNARGRGVKFYFEFRERNPTEVCNEIVTPSTRPTLSPKPSVEPTATTMSAIPSYYPDPSPRLFKTLCYPDLSALFGANNFQCPSNYIIVIHRAFYGYGNRCDYTINDCTSEADHVYRTCSGKQTCSISFLNIVTLPECNKSVAKYLFVGYQCLPTLTIVQSTYDLCSSQTLNLFGSSGIIKSDSYSSYKPTQCTNVTIGLSDSSDRVIFMYLYDLDIGPADIETGECKNDYLFISYECNSQSYRDYLCGTRQTEVLFETCSTTDRIFVTSNLISQNAQSQRGFALFYHILPKSGIITLPPTRLSTTTSSSSSSSSSVGPGPVSTIITQTIACVQQSIQLHCKVDYGLVLHKIDLAASKTGSCNYSPDDCFEERTYLHGTCGGKPSCYIFPPLISLSKCNNSKATYFYAEYQCIPNRPKLNVNICSSSSPLERVDGGAIVSSFGYESESKQCQINLQSVQSLGNPAHRAFSIFVIMLNLPIQSFREQGVQCNDNDPYIEIEDSQIGIRRLCGNVHTRKLFETCSNTIQIRYKNFDLPTNNIQYKGFQLYVESIEKPECSDVVTIIPPTPNAPFVIKNEILCALSIDRERISFSCVENHGLVFLQSYEFVTNDPESCDISQSSCHFLSEQPQALCSGQQSCTYIHLIPIAPQLNMCNGYKADSIQFFYQCIPMKPAGVYPKATFCSDIYIDFDQGFIETPHYPNSYQYGQQQCSLRILLPNTPEGKQLSIYLYIIDLSIRDISTTIDPTSTVSCYDSISYRDSKIARTLCGNIDQPVLEYQTDRDELELVLNITESLSSNVSSNWRGARLFFLIGNQSLPTSPTTSATVTTQQTTKKPIETNTKKRHKHGPTIAGITVGVIAFLLCIIGFIVYRRRRLRSTYHEEASKIEYIRDTDTISGDMSSRSNNTRSSIPVGALRGSASSTFTTKTYHEQIQIKDGSLGNSYEKIFHRFLDESVTQVTVQDPYIRAFHQICNFLRFCEVLIKSTAKLKRIDLITSFETNEQAKQTQTEQLNQFKEHLASKHSIELKINYLTGLHDREIKLNNGWIVKIGRGLDFYKPPESKLSIGYYDLDLRPCHQTTIDIFHSERVHPST</sequence>
<feature type="domain" description="Fibronectin type-II" evidence="8">
    <location>
        <begin position="1174"/>
        <end position="1229"/>
    </location>
</feature>
<dbReference type="InterPro" id="IPR052817">
    <property type="entry name" value="MIT_domain_contain_protein1"/>
</dbReference>
<comment type="caution">
    <text evidence="9">The sequence shown here is derived from an EMBL/GenBank/DDBJ whole genome shotgun (WGS) entry which is preliminary data.</text>
</comment>
<feature type="domain" description="CUB" evidence="7">
    <location>
        <begin position="2124"/>
        <end position="2254"/>
    </location>
</feature>
<evidence type="ECO:0000256" key="6">
    <source>
        <dbReference type="SAM" id="Phobius"/>
    </source>
</evidence>
<feature type="domain" description="CUB" evidence="7">
    <location>
        <begin position="1340"/>
        <end position="1456"/>
    </location>
</feature>
<gene>
    <name evidence="9" type="ORF">WKI299_LOCUS780</name>
</gene>
<dbReference type="CDD" id="cd00062">
    <property type="entry name" value="FN2"/>
    <property type="match status" value="1"/>
</dbReference>
<dbReference type="SUPFAM" id="SSF116846">
    <property type="entry name" value="MIT domain"/>
    <property type="match status" value="1"/>
</dbReference>
<dbReference type="Gene3D" id="2.60.120.290">
    <property type="entry name" value="Spermadhesin, CUB domain"/>
    <property type="match status" value="6"/>
</dbReference>